<evidence type="ECO:0000256" key="1">
    <source>
        <dbReference type="RuleBase" id="RU000411"/>
    </source>
</evidence>
<dbReference type="Gene3D" id="2.30.39.10">
    <property type="entry name" value="Alpha-1-antitrypsin, domain 1"/>
    <property type="match status" value="1"/>
</dbReference>
<dbReference type="PANTHER" id="PTHR11461:SF274">
    <property type="entry name" value="PLASMA SERINE PROTEASE INHIBITOR"/>
    <property type="match status" value="1"/>
</dbReference>
<dbReference type="GeneID" id="101836095"/>
<dbReference type="InterPro" id="IPR042178">
    <property type="entry name" value="Serpin_sf_1"/>
</dbReference>
<dbReference type="RefSeq" id="XP_040599289.1">
    <property type="nucleotide sequence ID" value="XM_040743355.1"/>
</dbReference>
<keyword evidence="4" id="KW-1185">Reference proteome</keyword>
<dbReference type="Pfam" id="PF00079">
    <property type="entry name" value="Serpin"/>
    <property type="match status" value="1"/>
</dbReference>
<protein>
    <submittedName>
        <fullName evidence="5">Plasma serine protease inhibitor isoform X1</fullName>
    </submittedName>
</protein>
<dbReference type="InterPro" id="IPR036186">
    <property type="entry name" value="Serpin_sf"/>
</dbReference>
<gene>
    <name evidence="5" type="primary">Serpina5</name>
</gene>
<organism evidence="4 5">
    <name type="scientific">Mesocricetus auratus</name>
    <name type="common">Golden hamster</name>
    <dbReference type="NCBI Taxonomy" id="10036"/>
    <lineage>
        <taxon>Eukaryota</taxon>
        <taxon>Metazoa</taxon>
        <taxon>Chordata</taxon>
        <taxon>Craniata</taxon>
        <taxon>Vertebrata</taxon>
        <taxon>Euteleostomi</taxon>
        <taxon>Mammalia</taxon>
        <taxon>Eutheria</taxon>
        <taxon>Euarchontoglires</taxon>
        <taxon>Glires</taxon>
        <taxon>Rodentia</taxon>
        <taxon>Myomorpha</taxon>
        <taxon>Muroidea</taxon>
        <taxon>Cricetidae</taxon>
        <taxon>Cricetinae</taxon>
        <taxon>Mesocricetus</taxon>
    </lineage>
</organism>
<dbReference type="SUPFAM" id="SSF56574">
    <property type="entry name" value="Serpins"/>
    <property type="match status" value="1"/>
</dbReference>
<name>A0ABM2X8Y3_MESAU</name>
<evidence type="ECO:0000256" key="2">
    <source>
        <dbReference type="SAM" id="SignalP"/>
    </source>
</evidence>
<dbReference type="InterPro" id="IPR023796">
    <property type="entry name" value="Serpin_dom"/>
</dbReference>
<feature type="domain" description="Serpin" evidence="3">
    <location>
        <begin position="49"/>
        <end position="372"/>
    </location>
</feature>
<keyword evidence="2" id="KW-0732">Signal</keyword>
<reference evidence="5" key="1">
    <citation type="submission" date="2025-08" db="UniProtKB">
        <authorList>
            <consortium name="RefSeq"/>
        </authorList>
    </citation>
    <scope>IDENTIFICATION</scope>
    <source>
        <tissue evidence="5">Liver</tissue>
    </source>
</reference>
<keyword evidence="5" id="KW-0646">Protease inhibitor</keyword>
<dbReference type="InterPro" id="IPR042185">
    <property type="entry name" value="Serpin_sf_2"/>
</dbReference>
<evidence type="ECO:0000259" key="3">
    <source>
        <dbReference type="SMART" id="SM00093"/>
    </source>
</evidence>
<dbReference type="PANTHER" id="PTHR11461">
    <property type="entry name" value="SERINE PROTEASE INHIBITOR, SERPIN"/>
    <property type="match status" value="1"/>
</dbReference>
<dbReference type="GO" id="GO:0004867">
    <property type="term" value="F:serine-type endopeptidase inhibitor activity"/>
    <property type="evidence" value="ECO:0007669"/>
    <property type="project" value="UniProtKB-KW"/>
</dbReference>
<feature type="chain" id="PRO_5045862504" evidence="2">
    <location>
        <begin position="19"/>
        <end position="458"/>
    </location>
</feature>
<comment type="similarity">
    <text evidence="1">Belongs to the serpin family.</text>
</comment>
<dbReference type="SMART" id="SM00093">
    <property type="entry name" value="SERPIN"/>
    <property type="match status" value="1"/>
</dbReference>
<evidence type="ECO:0000313" key="5">
    <source>
        <dbReference type="RefSeq" id="XP_040599289.1"/>
    </source>
</evidence>
<evidence type="ECO:0000313" key="4">
    <source>
        <dbReference type="Proteomes" id="UP000886700"/>
    </source>
</evidence>
<keyword evidence="5" id="KW-0722">Serine protease inhibitor</keyword>
<sequence length="458" mass="51602">MRLFSILCLLLLSLGVASRPRSRSRSWEKKVKESSVGAGVTPRSEDFAFNLYRALASEAPGQNVVFSPLSVTMSLGMLSLGTGSHTKTQILEGLGLSLQQGQEDKFHKGFQQLLERFSQLRDDLQLSLGSALFADPAVHIWDSFLSAMKTLYMADTFSTSFGNPEMAKKKINDYVAKQTKGKIVDLIKDLDSTHIMVLVNYIFFRAKWETAFSAKNTQQKDFYITPKKTIQVPMMNREDEYYYILDQSISCTVVRVPYQGNATALFILPSEGRMQQVESGLNGRVLKNWLNTGTKSRFRLYLPKFSIEGTYQLEKILPKLGIRDAFTSHADLSGITNHANIKLSEPHCLLADGTYILGGGRRVRNQSSCCHRRALHIQICSTNDCGDKVRQTLSVCHRGRLESVVPRQSDLSLRWDSFQNPLAYPQGVLNNIDILRVASLITVARYVFLPSSFIHDWH</sequence>
<feature type="signal peptide" evidence="2">
    <location>
        <begin position="1"/>
        <end position="18"/>
    </location>
</feature>
<dbReference type="Gene3D" id="3.30.497.10">
    <property type="entry name" value="Antithrombin, subunit I, domain 2"/>
    <property type="match status" value="1"/>
</dbReference>
<accession>A0ABM2X8Y3</accession>
<proteinExistence type="inferred from homology"/>
<dbReference type="Proteomes" id="UP000886700">
    <property type="component" value="Unplaced"/>
</dbReference>
<dbReference type="InterPro" id="IPR000215">
    <property type="entry name" value="Serpin_fam"/>
</dbReference>